<proteinExistence type="predicted"/>
<sequence length="65" mass="7691">MAISFKKKNQTMCQNLNHLFINKITIKIKAISCAVSHKNSAYPHIQHKYILVIFANKKYRFPWNN</sequence>
<organism evidence="1 2">
    <name type="scientific">Bacteroides fluxus YIT 12057</name>
    <dbReference type="NCBI Taxonomy" id="763034"/>
    <lineage>
        <taxon>Bacteria</taxon>
        <taxon>Pseudomonadati</taxon>
        <taxon>Bacteroidota</taxon>
        <taxon>Bacteroidia</taxon>
        <taxon>Bacteroidales</taxon>
        <taxon>Bacteroidaceae</taxon>
        <taxon>Bacteroides</taxon>
    </lineage>
</organism>
<dbReference type="Proteomes" id="UP000003416">
    <property type="component" value="Unassembled WGS sequence"/>
</dbReference>
<dbReference type="STRING" id="763034.HMPREF9446_00065"/>
<accession>F3PMY0</accession>
<dbReference type="AlphaFoldDB" id="F3PMY0"/>
<evidence type="ECO:0000313" key="2">
    <source>
        <dbReference type="Proteomes" id="UP000003416"/>
    </source>
</evidence>
<protein>
    <submittedName>
        <fullName evidence="1">Conserved domain protein</fullName>
    </submittedName>
</protein>
<comment type="caution">
    <text evidence="1">The sequence shown here is derived from an EMBL/GenBank/DDBJ whole genome shotgun (WGS) entry which is preliminary data.</text>
</comment>
<gene>
    <name evidence="1" type="ORF">HMPREF9446_00065</name>
</gene>
<reference evidence="1 2" key="1">
    <citation type="submission" date="2011-02" db="EMBL/GenBank/DDBJ databases">
        <authorList>
            <person name="Weinstock G."/>
            <person name="Sodergren E."/>
            <person name="Clifton S."/>
            <person name="Fulton L."/>
            <person name="Fulton B."/>
            <person name="Courtney L."/>
            <person name="Fronick C."/>
            <person name="Harrison M."/>
            <person name="Strong C."/>
            <person name="Farmer C."/>
            <person name="Delahaunty K."/>
            <person name="Markovic C."/>
            <person name="Hall O."/>
            <person name="Minx P."/>
            <person name="Tomlinson C."/>
            <person name="Mitreva M."/>
            <person name="Hou S."/>
            <person name="Chen J."/>
            <person name="Wollam A."/>
            <person name="Pepin K.H."/>
            <person name="Johnson M."/>
            <person name="Bhonagiri V."/>
            <person name="Zhang X."/>
            <person name="Suruliraj S."/>
            <person name="Warren W."/>
            <person name="Chinwalla A."/>
            <person name="Mardis E.R."/>
            <person name="Wilson R.K."/>
        </authorList>
    </citation>
    <scope>NUCLEOTIDE SEQUENCE [LARGE SCALE GENOMIC DNA]</scope>
    <source>
        <strain evidence="1 2">YIT 12057</strain>
    </source>
</reference>
<keyword evidence="2" id="KW-1185">Reference proteome</keyword>
<evidence type="ECO:0000313" key="1">
    <source>
        <dbReference type="EMBL" id="EGF59917.1"/>
    </source>
</evidence>
<dbReference type="HOGENOM" id="CLU_2840584_0_0_10"/>
<dbReference type="EMBL" id="AFBN01000003">
    <property type="protein sequence ID" value="EGF59917.1"/>
    <property type="molecule type" value="Genomic_DNA"/>
</dbReference>
<name>F3PMY0_9BACE</name>